<evidence type="ECO:0000313" key="2">
    <source>
        <dbReference type="Proteomes" id="UP000019471"/>
    </source>
</evidence>
<dbReference type="AlphaFoldDB" id="W9VVH6"/>
<dbReference type="EMBL" id="AMGX01000036">
    <property type="protein sequence ID" value="EXJ56206.1"/>
    <property type="molecule type" value="Genomic_DNA"/>
</dbReference>
<dbReference type="Proteomes" id="UP000019471">
    <property type="component" value="Unassembled WGS sequence"/>
</dbReference>
<organism evidence="1 2">
    <name type="scientific">Cladophialophora psammophila CBS 110553</name>
    <dbReference type="NCBI Taxonomy" id="1182543"/>
    <lineage>
        <taxon>Eukaryota</taxon>
        <taxon>Fungi</taxon>
        <taxon>Dikarya</taxon>
        <taxon>Ascomycota</taxon>
        <taxon>Pezizomycotina</taxon>
        <taxon>Eurotiomycetes</taxon>
        <taxon>Chaetothyriomycetidae</taxon>
        <taxon>Chaetothyriales</taxon>
        <taxon>Herpotrichiellaceae</taxon>
        <taxon>Cladophialophora</taxon>
    </lineage>
</organism>
<gene>
    <name evidence="1" type="ORF">A1O5_12662</name>
</gene>
<dbReference type="OrthoDB" id="2117996at2759"/>
<comment type="caution">
    <text evidence="1">The sequence shown here is derived from an EMBL/GenBank/DDBJ whole genome shotgun (WGS) entry which is preliminary data.</text>
</comment>
<dbReference type="GeneID" id="19197348"/>
<dbReference type="STRING" id="1182543.W9VVH6"/>
<evidence type="ECO:0000313" key="1">
    <source>
        <dbReference type="EMBL" id="EXJ56206.1"/>
    </source>
</evidence>
<protein>
    <submittedName>
        <fullName evidence="1">Uncharacterized protein</fullName>
    </submittedName>
</protein>
<dbReference type="eggNOG" id="ENOG502SQZK">
    <property type="taxonomic scope" value="Eukaryota"/>
</dbReference>
<accession>W9VVH6</accession>
<sequence length="183" mass="18986">MHYDTVTTILLTITPAFSLGIPALITREIPVDTVGNAQLFWAGDTSLVSQFLSMAPSLSGQDLANAAASALTSEGDELTQKGVLDAVFRTLGSGEAGGALTDITAANTTLVEQGTFQFVVNGLNDLVINGADFSPDQVLSSVTMINTVRCNSVLPAIDIYLGSAAVLSGRPFPNVAVRPDNCP</sequence>
<dbReference type="HOGENOM" id="CLU_1475035_0_0_1"/>
<proteinExistence type="predicted"/>
<reference evidence="1 2" key="1">
    <citation type="submission" date="2013-03" db="EMBL/GenBank/DDBJ databases">
        <title>The Genome Sequence of Cladophialophora psammophila CBS 110553.</title>
        <authorList>
            <consortium name="The Broad Institute Genomics Platform"/>
            <person name="Cuomo C."/>
            <person name="de Hoog S."/>
            <person name="Gorbushina A."/>
            <person name="Walker B."/>
            <person name="Young S.K."/>
            <person name="Zeng Q."/>
            <person name="Gargeya S."/>
            <person name="Fitzgerald M."/>
            <person name="Haas B."/>
            <person name="Abouelleil A."/>
            <person name="Allen A.W."/>
            <person name="Alvarado L."/>
            <person name="Arachchi H.M."/>
            <person name="Berlin A.M."/>
            <person name="Chapman S.B."/>
            <person name="Gainer-Dewar J."/>
            <person name="Goldberg J."/>
            <person name="Griggs A."/>
            <person name="Gujja S."/>
            <person name="Hansen M."/>
            <person name="Howarth C."/>
            <person name="Imamovic A."/>
            <person name="Ireland A."/>
            <person name="Larimer J."/>
            <person name="McCowan C."/>
            <person name="Murphy C."/>
            <person name="Pearson M."/>
            <person name="Poon T.W."/>
            <person name="Priest M."/>
            <person name="Roberts A."/>
            <person name="Saif S."/>
            <person name="Shea T."/>
            <person name="Sisk P."/>
            <person name="Sykes S."/>
            <person name="Wortman J."/>
            <person name="Nusbaum C."/>
            <person name="Birren B."/>
        </authorList>
    </citation>
    <scope>NUCLEOTIDE SEQUENCE [LARGE SCALE GENOMIC DNA]</scope>
    <source>
        <strain evidence="1 2">CBS 110553</strain>
    </source>
</reference>
<keyword evidence="2" id="KW-1185">Reference proteome</keyword>
<dbReference type="RefSeq" id="XP_007751421.1">
    <property type="nucleotide sequence ID" value="XM_007753231.1"/>
</dbReference>
<name>W9VVH6_9EURO</name>